<dbReference type="EMBL" id="CP005077">
    <property type="protein sequence ID" value="AGM25258.1"/>
    <property type="molecule type" value="Genomic_DNA"/>
</dbReference>
<keyword evidence="1" id="KW-0812">Transmembrane</keyword>
<feature type="transmembrane region" description="Helical" evidence="1">
    <location>
        <begin position="149"/>
        <end position="171"/>
    </location>
</feature>
<protein>
    <submittedName>
        <fullName evidence="2">Uncharacterized protein</fullName>
    </submittedName>
</protein>
<dbReference type="AlphaFoldDB" id="R4U3Z2"/>
<sequence>MKKQVFQEILTFKILRFLLTRWIKSKSFWIIFAIMCAINIIILWSLSAKLVTFSDNSLVLLIIFTNATGICFIAIFNIYSLIQIYIKDQENGIYSLEKRMGVSKNNYFFTRLFANKIIILFWFLFSVLLFLFFVGIFTKSESGFFFSKVLPGLFTQIIFDLVFSGIVLILVATKNIKLSSSFAGALTVIFMIFPFLGMIQFTIFADSPSSYRSFNLQYVDYTHMYDLEQIQEKYPNGVLDNLYKDFKTNSIKPLKLISNNCDANQETKQDCIAYFDKIDFQMAYDQGVFLDLENIVNNNVFTETQDKTYKYVTELTEDFKNTFSYQFFAAVNNSIKNQGDFSKSWFNGKNISNYNSPGQLGDALANLPHVQLDGVNKNELLEITNLLNSYYSNYFTIKDTREKTNPNDKGLYWLALSQEKISFSTKHNLGTKMMIYMLSQLFNVKQKPIWQSTVDINLQTIEDLKKYNFKLKFMLNPFTNLILTSLYTANNDYLADNKIHNYDFMLPGFRTVKFNFVPVDSQGENIIYKITGYQDTERPFNIAIIYLIWSITGIALMGAGYGIFLRKTKI</sequence>
<proteinExistence type="predicted"/>
<organism evidence="2 3">
    <name type="scientific">Spiroplasma chrysopicola DF-1</name>
    <dbReference type="NCBI Taxonomy" id="1276227"/>
    <lineage>
        <taxon>Bacteria</taxon>
        <taxon>Bacillati</taxon>
        <taxon>Mycoplasmatota</taxon>
        <taxon>Mollicutes</taxon>
        <taxon>Entomoplasmatales</taxon>
        <taxon>Spiroplasmataceae</taxon>
        <taxon>Spiroplasma</taxon>
    </lineage>
</organism>
<dbReference type="OrthoDB" id="9816792at2"/>
<reference evidence="2 3" key="1">
    <citation type="journal article" date="2013" name="Genome Biol. Evol.">
        <title>Complete genomes of two dipteran-associated spiroplasmas provided insights into the origin, dynamics, and impacts of viral invasion in spiroplasma.</title>
        <authorList>
            <person name="Ku C."/>
            <person name="Lo W.S."/>
            <person name="Chen L.L."/>
            <person name="Kuo C.H."/>
        </authorList>
    </citation>
    <scope>NUCLEOTIDE SEQUENCE [LARGE SCALE GENOMIC DNA]</scope>
    <source>
        <strain evidence="2 3">DF-1</strain>
    </source>
</reference>
<evidence type="ECO:0000313" key="3">
    <source>
        <dbReference type="Proteomes" id="UP000013964"/>
    </source>
</evidence>
<keyword evidence="3" id="KW-1185">Reference proteome</keyword>
<dbReference type="RefSeq" id="WP_016339083.1">
    <property type="nucleotide sequence ID" value="NC_021280.1"/>
</dbReference>
<accession>R4U3Z2</accession>
<keyword evidence="1" id="KW-0472">Membrane</keyword>
<feature type="transmembrane region" description="Helical" evidence="1">
    <location>
        <begin position="117"/>
        <end position="137"/>
    </location>
</feature>
<keyword evidence="1" id="KW-1133">Transmembrane helix</keyword>
<feature type="transmembrane region" description="Helical" evidence="1">
    <location>
        <begin position="183"/>
        <end position="205"/>
    </location>
</feature>
<dbReference type="HOGENOM" id="CLU_478085_0_0_14"/>
<dbReference type="PATRIC" id="fig|1276227.3.peg.688"/>
<dbReference type="Proteomes" id="UP000013964">
    <property type="component" value="Chromosome"/>
</dbReference>
<feature type="transmembrane region" description="Helical" evidence="1">
    <location>
        <begin position="58"/>
        <end position="79"/>
    </location>
</feature>
<feature type="transmembrane region" description="Helical" evidence="1">
    <location>
        <begin position="28"/>
        <end position="46"/>
    </location>
</feature>
<evidence type="ECO:0000256" key="1">
    <source>
        <dbReference type="SAM" id="Phobius"/>
    </source>
</evidence>
<dbReference type="KEGG" id="scr:SCHRY_v1c06820"/>
<dbReference type="STRING" id="1276227.SCHRY_v1c06820"/>
<evidence type="ECO:0000313" key="2">
    <source>
        <dbReference type="EMBL" id="AGM25258.1"/>
    </source>
</evidence>
<gene>
    <name evidence="2" type="ORF">SCHRY_v1c06820</name>
</gene>
<feature type="transmembrane region" description="Helical" evidence="1">
    <location>
        <begin position="543"/>
        <end position="564"/>
    </location>
</feature>
<name>R4U3Z2_9MOLU</name>